<organism evidence="1 2">
    <name type="scientific">Boletus edulis BED1</name>
    <dbReference type="NCBI Taxonomy" id="1328754"/>
    <lineage>
        <taxon>Eukaryota</taxon>
        <taxon>Fungi</taxon>
        <taxon>Dikarya</taxon>
        <taxon>Basidiomycota</taxon>
        <taxon>Agaricomycotina</taxon>
        <taxon>Agaricomycetes</taxon>
        <taxon>Agaricomycetidae</taxon>
        <taxon>Boletales</taxon>
        <taxon>Boletineae</taxon>
        <taxon>Boletaceae</taxon>
        <taxon>Boletoideae</taxon>
        <taxon>Boletus</taxon>
    </lineage>
</organism>
<accession>A0AAD4BPK8</accession>
<gene>
    <name evidence="1" type="ORF">L210DRAFT_3647701</name>
</gene>
<keyword evidence="2" id="KW-1185">Reference proteome</keyword>
<name>A0AAD4BPK8_BOLED</name>
<dbReference type="Proteomes" id="UP001194468">
    <property type="component" value="Unassembled WGS sequence"/>
</dbReference>
<evidence type="ECO:0000313" key="2">
    <source>
        <dbReference type="Proteomes" id="UP001194468"/>
    </source>
</evidence>
<evidence type="ECO:0000313" key="1">
    <source>
        <dbReference type="EMBL" id="KAF8436867.1"/>
    </source>
</evidence>
<sequence length="774" mass="87244">MSFGTSLIPGTRMPPPPNAVINFTLPDEPSLEEMKAKFPHRVPKNRNWSGYDAKVITYSGEYAITSPNMDFVPSYIFEQAKLHTRKDGRWGYLDPFQTPQEWSQAFCWAPLIPRKDGIEFDRAEHATLFIWRTPDLEHTREENGLRRIASWFYSALEECAQIVAEAVKDFVKKRGRPCGVAETLLLAMRRNLINVRRPLSLRDICLVVANFQHCWLDLLAMLLYYQDYWDCVRNLQPGMGPWDVNTRLMGVFTNKDSMALNLWEAGVPVWHICKIDSLPSDLRINKRVTMTWDKDIETHLDDVQPLSPIHTGFETLDDWIKHAGPSNAKSATVAETFSPSAPSTSLAILAGPSNHHALPPPSATRQADLKTILPGLVDEISAHVISKVGKTLSPSAPPSWEDPVLSTTLTPVVDVWATALWKVDHGINTGGNILRHGFPFPDPLQILWVESGDWFASGCVGFPATKIWREILNGLLQFISETNQDEPTYAGYRQISWLLPPPWDTLLVITKQSEKNCGIRQAALDFLGSSKQQFQILQRQVPDEVHFHDRSWRIEEVHTMPSVEVQTIFWELTELLLRYELLLMDHVLCAQLRSNVAIQSECERLVALVFGTSSLDAVIHDALPDFGVGLTSSDPVRRWERLVHLVKLMSSWPGARELLLPSATDPGYLEAEQSSLPPVKRPAPLEEVSAPSTYLITDDMSRKYTQLKKQKSFVRPVFHLGGQSYGQLDSHFQSSITKESTSMVPSSDDPFVHIEDIASPMAPQKSIPHLFGLS</sequence>
<protein>
    <submittedName>
        <fullName evidence="1">Uncharacterized protein</fullName>
    </submittedName>
</protein>
<proteinExistence type="predicted"/>
<dbReference type="AlphaFoldDB" id="A0AAD4BPK8"/>
<comment type="caution">
    <text evidence="1">The sequence shown here is derived from an EMBL/GenBank/DDBJ whole genome shotgun (WGS) entry which is preliminary data.</text>
</comment>
<reference evidence="1" key="1">
    <citation type="submission" date="2019-10" db="EMBL/GenBank/DDBJ databases">
        <authorList>
            <consortium name="DOE Joint Genome Institute"/>
            <person name="Kuo A."/>
            <person name="Miyauchi S."/>
            <person name="Kiss E."/>
            <person name="Drula E."/>
            <person name="Kohler A."/>
            <person name="Sanchez-Garcia M."/>
            <person name="Andreopoulos B."/>
            <person name="Barry K.W."/>
            <person name="Bonito G."/>
            <person name="Buee M."/>
            <person name="Carver A."/>
            <person name="Chen C."/>
            <person name="Cichocki N."/>
            <person name="Clum A."/>
            <person name="Culley D."/>
            <person name="Crous P.W."/>
            <person name="Fauchery L."/>
            <person name="Girlanda M."/>
            <person name="Hayes R."/>
            <person name="Keri Z."/>
            <person name="LaButti K."/>
            <person name="Lipzen A."/>
            <person name="Lombard V."/>
            <person name="Magnuson J."/>
            <person name="Maillard F."/>
            <person name="Morin E."/>
            <person name="Murat C."/>
            <person name="Nolan M."/>
            <person name="Ohm R."/>
            <person name="Pangilinan J."/>
            <person name="Pereira M."/>
            <person name="Perotto S."/>
            <person name="Peter M."/>
            <person name="Riley R."/>
            <person name="Sitrit Y."/>
            <person name="Stielow B."/>
            <person name="Szollosi G."/>
            <person name="Zifcakova L."/>
            <person name="Stursova M."/>
            <person name="Spatafora J.W."/>
            <person name="Tedersoo L."/>
            <person name="Vaario L.-M."/>
            <person name="Yamada A."/>
            <person name="Yan M."/>
            <person name="Wang P."/>
            <person name="Xu J."/>
            <person name="Bruns T."/>
            <person name="Baldrian P."/>
            <person name="Vilgalys R."/>
            <person name="Henrissat B."/>
            <person name="Grigoriev I.V."/>
            <person name="Hibbett D."/>
            <person name="Nagy L.G."/>
            <person name="Martin F.M."/>
        </authorList>
    </citation>
    <scope>NUCLEOTIDE SEQUENCE</scope>
    <source>
        <strain evidence="1">BED1</strain>
    </source>
</reference>
<reference evidence="1" key="2">
    <citation type="journal article" date="2020" name="Nat. Commun.">
        <title>Large-scale genome sequencing of mycorrhizal fungi provides insights into the early evolution of symbiotic traits.</title>
        <authorList>
            <person name="Miyauchi S."/>
            <person name="Kiss E."/>
            <person name="Kuo A."/>
            <person name="Drula E."/>
            <person name="Kohler A."/>
            <person name="Sanchez-Garcia M."/>
            <person name="Morin E."/>
            <person name="Andreopoulos B."/>
            <person name="Barry K.W."/>
            <person name="Bonito G."/>
            <person name="Buee M."/>
            <person name="Carver A."/>
            <person name="Chen C."/>
            <person name="Cichocki N."/>
            <person name="Clum A."/>
            <person name="Culley D."/>
            <person name="Crous P.W."/>
            <person name="Fauchery L."/>
            <person name="Girlanda M."/>
            <person name="Hayes R.D."/>
            <person name="Keri Z."/>
            <person name="LaButti K."/>
            <person name="Lipzen A."/>
            <person name="Lombard V."/>
            <person name="Magnuson J."/>
            <person name="Maillard F."/>
            <person name="Murat C."/>
            <person name="Nolan M."/>
            <person name="Ohm R.A."/>
            <person name="Pangilinan J."/>
            <person name="Pereira M.F."/>
            <person name="Perotto S."/>
            <person name="Peter M."/>
            <person name="Pfister S."/>
            <person name="Riley R."/>
            <person name="Sitrit Y."/>
            <person name="Stielow J.B."/>
            <person name="Szollosi G."/>
            <person name="Zifcakova L."/>
            <person name="Stursova M."/>
            <person name="Spatafora J.W."/>
            <person name="Tedersoo L."/>
            <person name="Vaario L.M."/>
            <person name="Yamada A."/>
            <person name="Yan M."/>
            <person name="Wang P."/>
            <person name="Xu J."/>
            <person name="Bruns T."/>
            <person name="Baldrian P."/>
            <person name="Vilgalys R."/>
            <person name="Dunand C."/>
            <person name="Henrissat B."/>
            <person name="Grigoriev I.V."/>
            <person name="Hibbett D."/>
            <person name="Nagy L.G."/>
            <person name="Martin F.M."/>
        </authorList>
    </citation>
    <scope>NUCLEOTIDE SEQUENCE</scope>
    <source>
        <strain evidence="1">BED1</strain>
    </source>
</reference>
<dbReference type="EMBL" id="WHUW01000020">
    <property type="protein sequence ID" value="KAF8436867.1"/>
    <property type="molecule type" value="Genomic_DNA"/>
</dbReference>